<evidence type="ECO:0000313" key="2">
    <source>
        <dbReference type="EMBL" id="CRG50049.1"/>
    </source>
</evidence>
<keyword evidence="1" id="KW-1133">Transmembrane helix</keyword>
<protein>
    <submittedName>
        <fullName evidence="2">Uncharacterized protein</fullName>
    </submittedName>
</protein>
<comment type="caution">
    <text evidence="2">The sequence shown here is derived from an EMBL/GenBank/DDBJ whole genome shotgun (WGS) entry which is preliminary data.</text>
</comment>
<evidence type="ECO:0000313" key="3">
    <source>
        <dbReference type="Proteomes" id="UP000047420"/>
    </source>
</evidence>
<keyword evidence="1" id="KW-0472">Membrane</keyword>
<feature type="transmembrane region" description="Helical" evidence="1">
    <location>
        <begin position="9"/>
        <end position="31"/>
    </location>
</feature>
<name>A0ABM9TE64_9GAMM</name>
<feature type="transmembrane region" description="Helical" evidence="1">
    <location>
        <begin position="144"/>
        <end position="168"/>
    </location>
</feature>
<keyword evidence="3" id="KW-1185">Reference proteome</keyword>
<organism evidence="2 3">
    <name type="scientific">Yersinia wautersii</name>
    <dbReference type="NCBI Taxonomy" id="1341643"/>
    <lineage>
        <taxon>Bacteria</taxon>
        <taxon>Pseudomonadati</taxon>
        <taxon>Pseudomonadota</taxon>
        <taxon>Gammaproteobacteria</taxon>
        <taxon>Enterobacterales</taxon>
        <taxon>Yersiniaceae</taxon>
        <taxon>Yersinia</taxon>
    </lineage>
</organism>
<keyword evidence="1" id="KW-0812">Transmembrane</keyword>
<feature type="transmembrane region" description="Helical" evidence="1">
    <location>
        <begin position="114"/>
        <end position="138"/>
    </location>
</feature>
<sequence>MASISKQMLAIVAFSLLIVGVIAYLHLKYGFSITLEKDTSFFNYYESKIRGYLFSGFISVGSFLLSLHTFVIVNLKDKLFDSDVYKSNYIDFKNQQVKDFTSNMIEVSEYYAPLNILSVFLNVSIWLSILTAVMQFTLGFYDNTYTALFCMYMALLTVFFLLNCLVLIRCNIKVWLNLDHKKKPN</sequence>
<proteinExistence type="predicted"/>
<evidence type="ECO:0000256" key="1">
    <source>
        <dbReference type="SAM" id="Phobius"/>
    </source>
</evidence>
<dbReference type="EMBL" id="CVMG01000010">
    <property type="protein sequence ID" value="CRG50049.1"/>
    <property type="molecule type" value="Genomic_DNA"/>
</dbReference>
<gene>
    <name evidence="2" type="ORF">ERS008478_01601</name>
</gene>
<accession>A0ABM9TE64</accession>
<reference evidence="2 3" key="1">
    <citation type="submission" date="2015-03" db="EMBL/GenBank/DDBJ databases">
        <authorList>
            <consortium name="Pathogen Informatics"/>
            <person name="Murphy D."/>
        </authorList>
    </citation>
    <scope>NUCLEOTIDE SEQUENCE [LARGE SCALE GENOMIC DNA]</scope>
    <source>
        <strain evidence="2 3">WP-931201</strain>
    </source>
</reference>
<feature type="transmembrane region" description="Helical" evidence="1">
    <location>
        <begin position="51"/>
        <end position="73"/>
    </location>
</feature>
<dbReference type="Proteomes" id="UP000047420">
    <property type="component" value="Unassembled WGS sequence"/>
</dbReference>